<sequence length="532" mass="59860">MGKSSSSSKIIKHSKDLSNKLRSVKKKKKSKRNKSKKIRRIKESELSGSDSSLYSSSEDDYRRKKKRRSKLIKKRSRKRYSSSESDDDDDDRLLKKKKRSKRKDEYVGKKKKKVVSRKRRKRDLSSSSTSSEQSDNDGSESDGKRRSRDRGRRLGEVKDVRSRSRDGLEGESEPDECWQVEDDVMTEKNPRRLKSIVVSYSYGNDERKEEDDRDVYMTRGGNRELGDSEDSDERDGETTVSYPRTRAEAVGYDEFGECNISETSKVSHTDKSLKNDDLEAILKKRALENLKRFRGVTQKSEIAKKEVSSVSEGESMQIESEKVEESQDHGLMEQKLCDSAVSKDLETSEKILHVVNVKESGTALANSASQQDQQSGDTAKVKASSGISSCTTKRKLVRPVLGKDSLNLASRKEASGSQDAEAESIDGSTIDKSCLESTLALVTKNGNEHIDTTKVSSTTFNAESSSHVDTETLDDVKGGSQSEQKTIDETKDESQYEQKTMTVMRGGEMVQVSYKVYIPKKTSSLGRRKLNR</sequence>
<dbReference type="Proteomes" id="UP000682877">
    <property type="component" value="Chromosome 8"/>
</dbReference>
<reference evidence="2" key="1">
    <citation type="submission" date="2021-01" db="EMBL/GenBank/DDBJ databases">
        <authorList>
            <person name="Bezrukov I."/>
        </authorList>
    </citation>
    <scope>NUCLEOTIDE SEQUENCE</scope>
</reference>
<feature type="region of interest" description="Disordered" evidence="1">
    <location>
        <begin position="1"/>
        <end position="244"/>
    </location>
</feature>
<feature type="compositionally biased region" description="Acidic residues" evidence="1">
    <location>
        <begin position="169"/>
        <end position="184"/>
    </location>
</feature>
<feature type="compositionally biased region" description="Basic and acidic residues" evidence="1">
    <location>
        <begin position="485"/>
        <end position="496"/>
    </location>
</feature>
<feature type="compositionally biased region" description="Polar residues" evidence="1">
    <location>
        <begin position="363"/>
        <end position="377"/>
    </location>
</feature>
<accession>A0A8S2B2U8</accession>
<feature type="region of interest" description="Disordered" evidence="1">
    <location>
        <begin position="363"/>
        <end position="389"/>
    </location>
</feature>
<feature type="region of interest" description="Disordered" evidence="1">
    <location>
        <begin position="401"/>
        <end position="427"/>
    </location>
</feature>
<dbReference type="PANTHER" id="PTHR36808">
    <property type="entry name" value="TRANSCRIPTIONAL REGULATOR ATRX-LIKE PROTEIN"/>
    <property type="match status" value="1"/>
</dbReference>
<feature type="region of interest" description="Disordered" evidence="1">
    <location>
        <begin position="306"/>
        <end position="331"/>
    </location>
</feature>
<feature type="compositionally biased region" description="Basic residues" evidence="1">
    <location>
        <begin position="22"/>
        <end position="40"/>
    </location>
</feature>
<feature type="region of interest" description="Disordered" evidence="1">
    <location>
        <begin position="456"/>
        <end position="496"/>
    </location>
</feature>
<dbReference type="AlphaFoldDB" id="A0A8S2B2U8"/>
<feature type="compositionally biased region" description="Polar residues" evidence="1">
    <location>
        <begin position="456"/>
        <end position="465"/>
    </location>
</feature>
<dbReference type="PANTHER" id="PTHR36808:SF1">
    <property type="entry name" value="TRANSCRIPTIONAL REGULATOR ATRX-LIKE PROTEIN"/>
    <property type="match status" value="1"/>
</dbReference>
<dbReference type="EMBL" id="LR999458">
    <property type="protein sequence ID" value="CAE6239212.1"/>
    <property type="molecule type" value="Genomic_DNA"/>
</dbReference>
<name>A0A8S2B2U8_ARAAE</name>
<feature type="compositionally biased region" description="Low complexity" evidence="1">
    <location>
        <begin position="46"/>
        <end position="56"/>
    </location>
</feature>
<evidence type="ECO:0000313" key="2">
    <source>
        <dbReference type="EMBL" id="CAE6239212.1"/>
    </source>
</evidence>
<gene>
    <name evidence="2" type="ORF">AARE701A_LOCUS21441</name>
</gene>
<feature type="compositionally biased region" description="Basic and acidic residues" evidence="1">
    <location>
        <begin position="466"/>
        <end position="477"/>
    </location>
</feature>
<organism evidence="2 3">
    <name type="scientific">Arabidopsis arenosa</name>
    <name type="common">Sand rock-cress</name>
    <name type="synonym">Cardaminopsis arenosa</name>
    <dbReference type="NCBI Taxonomy" id="38785"/>
    <lineage>
        <taxon>Eukaryota</taxon>
        <taxon>Viridiplantae</taxon>
        <taxon>Streptophyta</taxon>
        <taxon>Embryophyta</taxon>
        <taxon>Tracheophyta</taxon>
        <taxon>Spermatophyta</taxon>
        <taxon>Magnoliopsida</taxon>
        <taxon>eudicotyledons</taxon>
        <taxon>Gunneridae</taxon>
        <taxon>Pentapetalae</taxon>
        <taxon>rosids</taxon>
        <taxon>malvids</taxon>
        <taxon>Brassicales</taxon>
        <taxon>Brassicaceae</taxon>
        <taxon>Camelineae</taxon>
        <taxon>Arabidopsis</taxon>
    </lineage>
</organism>
<proteinExistence type="predicted"/>
<feature type="compositionally biased region" description="Basic and acidic residues" evidence="1">
    <location>
        <begin position="319"/>
        <end position="331"/>
    </location>
</feature>
<protein>
    <submittedName>
        <fullName evidence="2">Uncharacterized protein</fullName>
    </submittedName>
</protein>
<feature type="compositionally biased region" description="Basic residues" evidence="1">
    <location>
        <begin position="109"/>
        <end position="122"/>
    </location>
</feature>
<keyword evidence="3" id="KW-1185">Reference proteome</keyword>
<feature type="compositionally biased region" description="Basic and acidic residues" evidence="1">
    <location>
        <begin position="152"/>
        <end position="168"/>
    </location>
</feature>
<evidence type="ECO:0000256" key="1">
    <source>
        <dbReference type="SAM" id="MobiDB-lite"/>
    </source>
</evidence>
<evidence type="ECO:0000313" key="3">
    <source>
        <dbReference type="Proteomes" id="UP000682877"/>
    </source>
</evidence>
<feature type="compositionally biased region" description="Basic residues" evidence="1">
    <location>
        <begin position="63"/>
        <end position="80"/>
    </location>
</feature>